<evidence type="ECO:0000313" key="1">
    <source>
        <dbReference type="EMBL" id="EIM76414.1"/>
    </source>
</evidence>
<sequence>MEAESLIRSINKLEKQELFKISRFKPLIKKTKPHTHEGYYELIYLAEGEGFTGGDGEISNKGSGCFLSKAGSIAFLAVHCYS</sequence>
<dbReference type="STRING" id="1189621.A3SI_10379"/>
<gene>
    <name evidence="1" type="ORF">A3SI_10379</name>
</gene>
<dbReference type="Proteomes" id="UP000005551">
    <property type="component" value="Unassembled WGS sequence"/>
</dbReference>
<organism evidence="1 2">
    <name type="scientific">Nitritalea halalkaliphila LW7</name>
    <dbReference type="NCBI Taxonomy" id="1189621"/>
    <lineage>
        <taxon>Bacteria</taxon>
        <taxon>Pseudomonadati</taxon>
        <taxon>Bacteroidota</taxon>
        <taxon>Cytophagia</taxon>
        <taxon>Cytophagales</taxon>
        <taxon>Cyclobacteriaceae</taxon>
        <taxon>Nitritalea</taxon>
    </lineage>
</organism>
<proteinExistence type="predicted"/>
<accession>I5C3L2</accession>
<protein>
    <submittedName>
        <fullName evidence="1">AraC family transcriptional regulator</fullName>
    </submittedName>
</protein>
<dbReference type="AlphaFoldDB" id="I5C3L2"/>
<comment type="caution">
    <text evidence="1">The sequence shown here is derived from an EMBL/GenBank/DDBJ whole genome shotgun (WGS) entry which is preliminary data.</text>
</comment>
<keyword evidence="2" id="KW-1185">Reference proteome</keyword>
<reference evidence="1 2" key="1">
    <citation type="submission" date="2012-05" db="EMBL/GenBank/DDBJ databases">
        <title>Genome sequence of Nitritalea halalkaliphila LW7.</title>
        <authorList>
            <person name="Jangir P.K."/>
            <person name="Singh A."/>
            <person name="Shivaji S."/>
            <person name="Sharma R."/>
        </authorList>
    </citation>
    <scope>NUCLEOTIDE SEQUENCE [LARGE SCALE GENOMIC DNA]</scope>
    <source>
        <strain evidence="1 2">LW7</strain>
    </source>
</reference>
<evidence type="ECO:0000313" key="2">
    <source>
        <dbReference type="Proteomes" id="UP000005551"/>
    </source>
</evidence>
<dbReference type="EMBL" id="AJYA01000021">
    <property type="protein sequence ID" value="EIM76414.1"/>
    <property type="molecule type" value="Genomic_DNA"/>
</dbReference>
<name>I5C3L2_9BACT</name>